<sequence>MTQRVYLSPGSFISINGLLMEELSEEERKPLRRSKIAPQPYAAPIRHHSRFSQLSRQTLSRFSSSLFFFIVSGYGYSDLLFCFFFLLSLHRI</sequence>
<evidence type="ECO:0000313" key="3">
    <source>
        <dbReference type="Proteomes" id="UP001152523"/>
    </source>
</evidence>
<evidence type="ECO:0000313" key="2">
    <source>
        <dbReference type="EMBL" id="CAH9141404.1"/>
    </source>
</evidence>
<dbReference type="Proteomes" id="UP001152523">
    <property type="component" value="Unassembled WGS sequence"/>
</dbReference>
<keyword evidence="1" id="KW-0472">Membrane</keyword>
<accession>A0AAV0G279</accession>
<gene>
    <name evidence="2" type="ORF">CEPIT_LOCUS39102</name>
</gene>
<protein>
    <submittedName>
        <fullName evidence="2">Uncharacterized protein</fullName>
    </submittedName>
</protein>
<reference evidence="2" key="1">
    <citation type="submission" date="2022-07" db="EMBL/GenBank/DDBJ databases">
        <authorList>
            <person name="Macas J."/>
            <person name="Novak P."/>
            <person name="Neumann P."/>
        </authorList>
    </citation>
    <scope>NUCLEOTIDE SEQUENCE</scope>
</reference>
<keyword evidence="1" id="KW-0812">Transmembrane</keyword>
<dbReference type="AlphaFoldDB" id="A0AAV0G279"/>
<name>A0AAV0G279_9ASTE</name>
<proteinExistence type="predicted"/>
<keyword evidence="1" id="KW-1133">Transmembrane helix</keyword>
<organism evidence="2 3">
    <name type="scientific">Cuscuta epithymum</name>
    <dbReference type="NCBI Taxonomy" id="186058"/>
    <lineage>
        <taxon>Eukaryota</taxon>
        <taxon>Viridiplantae</taxon>
        <taxon>Streptophyta</taxon>
        <taxon>Embryophyta</taxon>
        <taxon>Tracheophyta</taxon>
        <taxon>Spermatophyta</taxon>
        <taxon>Magnoliopsida</taxon>
        <taxon>eudicotyledons</taxon>
        <taxon>Gunneridae</taxon>
        <taxon>Pentapetalae</taxon>
        <taxon>asterids</taxon>
        <taxon>lamiids</taxon>
        <taxon>Solanales</taxon>
        <taxon>Convolvulaceae</taxon>
        <taxon>Cuscuteae</taxon>
        <taxon>Cuscuta</taxon>
        <taxon>Cuscuta subgen. Cuscuta</taxon>
    </lineage>
</organism>
<feature type="transmembrane region" description="Helical" evidence="1">
    <location>
        <begin position="66"/>
        <end position="89"/>
    </location>
</feature>
<evidence type="ECO:0000256" key="1">
    <source>
        <dbReference type="SAM" id="Phobius"/>
    </source>
</evidence>
<dbReference type="EMBL" id="CAMAPF010001029">
    <property type="protein sequence ID" value="CAH9141404.1"/>
    <property type="molecule type" value="Genomic_DNA"/>
</dbReference>
<comment type="caution">
    <text evidence="2">The sequence shown here is derived from an EMBL/GenBank/DDBJ whole genome shotgun (WGS) entry which is preliminary data.</text>
</comment>
<keyword evidence="3" id="KW-1185">Reference proteome</keyword>